<evidence type="ECO:0000256" key="1">
    <source>
        <dbReference type="SAM" id="SignalP"/>
    </source>
</evidence>
<dbReference type="RefSeq" id="WP_146300372.1">
    <property type="nucleotide sequence ID" value="NZ_CP042301.2"/>
</dbReference>
<dbReference type="EMBL" id="CP042301">
    <property type="protein sequence ID" value="QDZ01731.1"/>
    <property type="molecule type" value="Genomic_DNA"/>
</dbReference>
<organism evidence="2 3">
    <name type="scientific">Nitratireductor mangrovi</name>
    <dbReference type="NCBI Taxonomy" id="2599600"/>
    <lineage>
        <taxon>Bacteria</taxon>
        <taxon>Pseudomonadati</taxon>
        <taxon>Pseudomonadota</taxon>
        <taxon>Alphaproteobacteria</taxon>
        <taxon>Hyphomicrobiales</taxon>
        <taxon>Phyllobacteriaceae</taxon>
        <taxon>Nitratireductor</taxon>
    </lineage>
</organism>
<keyword evidence="3" id="KW-1185">Reference proteome</keyword>
<dbReference type="Proteomes" id="UP000321389">
    <property type="component" value="Chromosome"/>
</dbReference>
<proteinExistence type="predicted"/>
<evidence type="ECO:0008006" key="4">
    <source>
        <dbReference type="Google" id="ProtNLM"/>
    </source>
</evidence>
<feature type="signal peptide" evidence="1">
    <location>
        <begin position="1"/>
        <end position="26"/>
    </location>
</feature>
<name>A0A5B8L1E8_9HYPH</name>
<dbReference type="KEGG" id="niy:FQ775_15880"/>
<evidence type="ECO:0000313" key="2">
    <source>
        <dbReference type="EMBL" id="QDZ01731.1"/>
    </source>
</evidence>
<gene>
    <name evidence="2" type="ORF">FQ775_15880</name>
</gene>
<feature type="chain" id="PRO_5022855257" description="DUF1311 domain-containing protein" evidence="1">
    <location>
        <begin position="27"/>
        <end position="94"/>
    </location>
</feature>
<dbReference type="OrthoDB" id="8482240at2"/>
<sequence length="94" mass="10193">MAIFPSPSCQLAVAAIFLVTVPSAFSQSAPELSLEQLKSSYLQCEQRAEVKITSGGEAMRCSVIYEVLKQEAFNGDYGRLRAWFDDQAAANPGS</sequence>
<protein>
    <recommendedName>
        <fullName evidence="4">DUF1311 domain-containing protein</fullName>
    </recommendedName>
</protein>
<accession>A0A5B8L1E8</accession>
<reference evidence="2" key="1">
    <citation type="submission" date="2020-04" db="EMBL/GenBank/DDBJ databases">
        <title>Nitratireductor sp. nov. isolated from mangrove soil.</title>
        <authorList>
            <person name="Ye Y."/>
        </authorList>
    </citation>
    <scope>NUCLEOTIDE SEQUENCE</scope>
    <source>
        <strain evidence="2">SY7</strain>
    </source>
</reference>
<evidence type="ECO:0000313" key="3">
    <source>
        <dbReference type="Proteomes" id="UP000321389"/>
    </source>
</evidence>
<keyword evidence="1" id="KW-0732">Signal</keyword>
<dbReference type="AlphaFoldDB" id="A0A5B8L1E8"/>